<evidence type="ECO:0000256" key="1">
    <source>
        <dbReference type="ARBA" id="ARBA00001966"/>
    </source>
</evidence>
<organism evidence="6 7">
    <name type="scientific">Rhododendron griersonianum</name>
    <dbReference type="NCBI Taxonomy" id="479676"/>
    <lineage>
        <taxon>Eukaryota</taxon>
        <taxon>Viridiplantae</taxon>
        <taxon>Streptophyta</taxon>
        <taxon>Embryophyta</taxon>
        <taxon>Tracheophyta</taxon>
        <taxon>Spermatophyta</taxon>
        <taxon>Magnoliopsida</taxon>
        <taxon>eudicotyledons</taxon>
        <taxon>Gunneridae</taxon>
        <taxon>Pentapetalae</taxon>
        <taxon>asterids</taxon>
        <taxon>Ericales</taxon>
        <taxon>Ericaceae</taxon>
        <taxon>Ericoideae</taxon>
        <taxon>Rhodoreae</taxon>
        <taxon>Rhododendron</taxon>
    </lineage>
</organism>
<gene>
    <name evidence="6" type="ORF">RHGRI_007140</name>
</gene>
<reference evidence="6" key="1">
    <citation type="submission" date="2020-08" db="EMBL/GenBank/DDBJ databases">
        <title>Plant Genome Project.</title>
        <authorList>
            <person name="Zhang R.-G."/>
        </authorList>
    </citation>
    <scope>NUCLEOTIDE SEQUENCE</scope>
    <source>
        <strain evidence="6">WSP0</strain>
        <tissue evidence="6">Leaf</tissue>
    </source>
</reference>
<dbReference type="Proteomes" id="UP000823749">
    <property type="component" value="Chromosome 3"/>
</dbReference>
<evidence type="ECO:0000256" key="2">
    <source>
        <dbReference type="ARBA" id="ARBA00022723"/>
    </source>
</evidence>
<keyword evidence="4" id="KW-0411">Iron-sulfur</keyword>
<dbReference type="PANTHER" id="PTHR46213">
    <property type="entry name" value="TRANSCRIPTIONAL ACTIVATOR DEMETER"/>
    <property type="match status" value="1"/>
</dbReference>
<evidence type="ECO:0000256" key="4">
    <source>
        <dbReference type="ARBA" id="ARBA00023014"/>
    </source>
</evidence>
<proteinExistence type="predicted"/>
<keyword evidence="3" id="KW-0408">Iron</keyword>
<comment type="cofactor">
    <cofactor evidence="1">
        <name>[4Fe-4S] cluster</name>
        <dbReference type="ChEBI" id="CHEBI:49883"/>
    </cofactor>
</comment>
<feature type="domain" description="Demeter RRM-fold" evidence="5">
    <location>
        <begin position="64"/>
        <end position="90"/>
    </location>
</feature>
<evidence type="ECO:0000259" key="5">
    <source>
        <dbReference type="Pfam" id="PF15628"/>
    </source>
</evidence>
<dbReference type="AlphaFoldDB" id="A0AAV6KWW6"/>
<name>A0AAV6KWW6_9ERIC</name>
<dbReference type="GO" id="GO:0141166">
    <property type="term" value="P:chromosomal 5-methylcytosine DNA demethylation pathway"/>
    <property type="evidence" value="ECO:0007669"/>
    <property type="project" value="InterPro"/>
</dbReference>
<dbReference type="Pfam" id="PF15628">
    <property type="entry name" value="RRM_DME"/>
    <property type="match status" value="1"/>
</dbReference>
<evidence type="ECO:0000313" key="6">
    <source>
        <dbReference type="EMBL" id="KAG5556769.1"/>
    </source>
</evidence>
<accession>A0AAV6KWW6</accession>
<evidence type="ECO:0000256" key="3">
    <source>
        <dbReference type="ARBA" id="ARBA00023004"/>
    </source>
</evidence>
<comment type="caution">
    <text evidence="6">The sequence shown here is derived from an EMBL/GenBank/DDBJ whole genome shotgun (WGS) entry which is preliminary data.</text>
</comment>
<dbReference type="InterPro" id="IPR044811">
    <property type="entry name" value="DME/ROS1"/>
</dbReference>
<dbReference type="GO" id="GO:0046872">
    <property type="term" value="F:metal ion binding"/>
    <property type="evidence" value="ECO:0007669"/>
    <property type="project" value="UniProtKB-KW"/>
</dbReference>
<dbReference type="GO" id="GO:0035514">
    <property type="term" value="F:DNA demethylase activity"/>
    <property type="evidence" value="ECO:0007669"/>
    <property type="project" value="InterPro"/>
</dbReference>
<keyword evidence="7" id="KW-1185">Reference proteome</keyword>
<protein>
    <recommendedName>
        <fullName evidence="5">Demeter RRM-fold domain-containing protein</fullName>
    </recommendedName>
</protein>
<dbReference type="GO" id="GO:0051536">
    <property type="term" value="F:iron-sulfur cluster binding"/>
    <property type="evidence" value="ECO:0007669"/>
    <property type="project" value="UniProtKB-KW"/>
</dbReference>
<keyword evidence="2" id="KW-0479">Metal-binding</keyword>
<evidence type="ECO:0000313" key="7">
    <source>
        <dbReference type="Proteomes" id="UP000823749"/>
    </source>
</evidence>
<sequence length="220" mass="25396">MSKALVAFYPQAASIPTPKLKNVSRLRTEHQVYELPDPHPLLNEVKQQIQSNYQKEGVGLKNQIPCRTAMRRSFPLNGTYFQVNEAFVLSALTATSSRSFAIRAILWFFLSSASGVGALRLTPLVPPPSRQTKKNLRLRKQVLVASESKLPPQRRKSLRILKILVLQKKPRHPRPRLRHPKKILKRLPLQKEPLIVKRARLIGRRRTWKTCNRNDRKSPR</sequence>
<dbReference type="InterPro" id="IPR028925">
    <property type="entry name" value="RRM_DME"/>
</dbReference>
<dbReference type="PANTHER" id="PTHR46213:SF13">
    <property type="entry name" value="DEMETER-LIKE PROTEIN 2-RELATED"/>
    <property type="match status" value="1"/>
</dbReference>
<dbReference type="GO" id="GO:0019104">
    <property type="term" value="F:DNA N-glycosylase activity"/>
    <property type="evidence" value="ECO:0007669"/>
    <property type="project" value="InterPro"/>
</dbReference>
<dbReference type="EMBL" id="JACTNZ010000003">
    <property type="protein sequence ID" value="KAG5556769.1"/>
    <property type="molecule type" value="Genomic_DNA"/>
</dbReference>